<evidence type="ECO:0000313" key="2">
    <source>
        <dbReference type="EMBL" id="MED6269518.1"/>
    </source>
</evidence>
<feature type="compositionally biased region" description="Polar residues" evidence="1">
    <location>
        <begin position="63"/>
        <end position="72"/>
    </location>
</feature>
<gene>
    <name evidence="2" type="ORF">CHARACLAT_000276</name>
</gene>
<dbReference type="Proteomes" id="UP001352852">
    <property type="component" value="Unassembled WGS sequence"/>
</dbReference>
<sequence length="358" mass="38655">MFRLAFGVMYSAYQDREELEDDLYQEDDDAGVSDANSELEFHLYSQLHYSSNAGEMEEEYDGQGTQQSNVLEKTTDGDPELKCTKQSKPTPSTNDHLKSKKVAKKKKGKIKPKDPKLSLSHLEEVIVIDSSPDIISVSDNDTADDDDDFSVCALKGQGSRQLQTSTPAQQKSQKRKRSPFVPVAVLSSSSESSEPQSDSESSDSSNSSDLDDLENWMILGQGKQDGDQSISLNVEGGSYNHSSSTGWSITSYCAERVCVNLECLYQEEKGKSSPLLSSPLLSSPLLSSPLLSSPLLSSPLLSSPLLSIIGMLGTVLGVCVAEFELCGCVGALVGGQGLQKGDMDRISSYLGCPVPHEV</sequence>
<protein>
    <submittedName>
        <fullName evidence="2">Uncharacterized protein</fullName>
    </submittedName>
</protein>
<evidence type="ECO:0000313" key="3">
    <source>
        <dbReference type="Proteomes" id="UP001352852"/>
    </source>
</evidence>
<evidence type="ECO:0000256" key="1">
    <source>
        <dbReference type="SAM" id="MobiDB-lite"/>
    </source>
</evidence>
<organism evidence="2 3">
    <name type="scientific">Characodon lateralis</name>
    <dbReference type="NCBI Taxonomy" id="208331"/>
    <lineage>
        <taxon>Eukaryota</taxon>
        <taxon>Metazoa</taxon>
        <taxon>Chordata</taxon>
        <taxon>Craniata</taxon>
        <taxon>Vertebrata</taxon>
        <taxon>Euteleostomi</taxon>
        <taxon>Actinopterygii</taxon>
        <taxon>Neopterygii</taxon>
        <taxon>Teleostei</taxon>
        <taxon>Neoteleostei</taxon>
        <taxon>Acanthomorphata</taxon>
        <taxon>Ovalentaria</taxon>
        <taxon>Atherinomorphae</taxon>
        <taxon>Cyprinodontiformes</taxon>
        <taxon>Goodeidae</taxon>
        <taxon>Characodon</taxon>
    </lineage>
</organism>
<keyword evidence="3" id="KW-1185">Reference proteome</keyword>
<feature type="compositionally biased region" description="Basic residues" evidence="1">
    <location>
        <begin position="98"/>
        <end position="110"/>
    </location>
</feature>
<dbReference type="EMBL" id="JAHUTJ010016404">
    <property type="protein sequence ID" value="MED6269518.1"/>
    <property type="molecule type" value="Genomic_DNA"/>
</dbReference>
<feature type="region of interest" description="Disordered" evidence="1">
    <location>
        <begin position="50"/>
        <end position="116"/>
    </location>
</feature>
<feature type="compositionally biased region" description="Polar residues" evidence="1">
    <location>
        <begin position="158"/>
        <end position="171"/>
    </location>
</feature>
<reference evidence="2 3" key="1">
    <citation type="submission" date="2021-06" db="EMBL/GenBank/DDBJ databases">
        <authorList>
            <person name="Palmer J.M."/>
        </authorList>
    </citation>
    <scope>NUCLEOTIDE SEQUENCE [LARGE SCALE GENOMIC DNA]</scope>
    <source>
        <strain evidence="2 3">CL_MEX2019</strain>
        <tissue evidence="2">Muscle</tissue>
    </source>
</reference>
<accession>A0ABU7D744</accession>
<comment type="caution">
    <text evidence="2">The sequence shown here is derived from an EMBL/GenBank/DDBJ whole genome shotgun (WGS) entry which is preliminary data.</text>
</comment>
<feature type="compositionally biased region" description="Basic and acidic residues" evidence="1">
    <location>
        <begin position="73"/>
        <end position="83"/>
    </location>
</feature>
<feature type="compositionally biased region" description="Polar residues" evidence="1">
    <location>
        <begin position="84"/>
        <end position="94"/>
    </location>
</feature>
<feature type="region of interest" description="Disordered" evidence="1">
    <location>
        <begin position="135"/>
        <end position="211"/>
    </location>
</feature>
<feature type="compositionally biased region" description="Low complexity" evidence="1">
    <location>
        <begin position="186"/>
        <end position="208"/>
    </location>
</feature>
<proteinExistence type="predicted"/>
<name>A0ABU7D744_9TELE</name>